<evidence type="ECO:0000256" key="7">
    <source>
        <dbReference type="ARBA" id="ARBA00022824"/>
    </source>
</evidence>
<evidence type="ECO:0000256" key="5">
    <source>
        <dbReference type="ARBA" id="ARBA00022692"/>
    </source>
</evidence>
<gene>
    <name evidence="12" type="ORF">PROFUN_05146</name>
</gene>
<keyword evidence="7" id="KW-0256">Endoplasmic reticulum</keyword>
<feature type="transmembrane region" description="Helical" evidence="11">
    <location>
        <begin position="210"/>
        <end position="228"/>
    </location>
</feature>
<evidence type="ECO:0000256" key="4">
    <source>
        <dbReference type="ARBA" id="ARBA00022679"/>
    </source>
</evidence>
<feature type="transmembrane region" description="Helical" evidence="11">
    <location>
        <begin position="286"/>
        <end position="304"/>
    </location>
</feature>
<dbReference type="Proteomes" id="UP000241769">
    <property type="component" value="Unassembled WGS sequence"/>
</dbReference>
<evidence type="ECO:0000256" key="6">
    <source>
        <dbReference type="ARBA" id="ARBA00022777"/>
    </source>
</evidence>
<comment type="caution">
    <text evidence="12">The sequence shown here is derived from an EMBL/GenBank/DDBJ whole genome shotgun (WGS) entry which is preliminary data.</text>
</comment>
<evidence type="ECO:0000256" key="9">
    <source>
        <dbReference type="ARBA" id="ARBA00023136"/>
    </source>
</evidence>
<dbReference type="GO" id="GO:0005789">
    <property type="term" value="C:endoplasmic reticulum membrane"/>
    <property type="evidence" value="ECO:0007669"/>
    <property type="project" value="UniProtKB-SubCell"/>
</dbReference>
<dbReference type="EMBL" id="MDYQ01000028">
    <property type="protein sequence ID" value="PRP86667.1"/>
    <property type="molecule type" value="Genomic_DNA"/>
</dbReference>
<evidence type="ECO:0000256" key="2">
    <source>
        <dbReference type="ARBA" id="ARBA00010794"/>
    </source>
</evidence>
<protein>
    <recommendedName>
        <fullName evidence="3">dolichol kinase</fullName>
        <ecNumber evidence="3">2.7.1.108</ecNumber>
    </recommendedName>
</protein>
<comment type="subcellular location">
    <subcellularLocation>
        <location evidence="1">Endoplasmic reticulum membrane</location>
        <topology evidence="1">Multi-pass membrane protein</topology>
    </subcellularLocation>
</comment>
<keyword evidence="5 11" id="KW-0812">Transmembrane</keyword>
<feature type="transmembrane region" description="Helical" evidence="11">
    <location>
        <begin position="450"/>
        <end position="471"/>
    </location>
</feature>
<proteinExistence type="inferred from homology"/>
<keyword evidence="13" id="KW-1185">Reference proteome</keyword>
<keyword evidence="6" id="KW-0418">Kinase</keyword>
<feature type="transmembrane region" description="Helical" evidence="11">
    <location>
        <begin position="249"/>
        <end position="266"/>
    </location>
</feature>
<evidence type="ECO:0000256" key="10">
    <source>
        <dbReference type="SAM" id="MobiDB-lite"/>
    </source>
</evidence>
<organism evidence="12 13">
    <name type="scientific">Planoprotostelium fungivorum</name>
    <dbReference type="NCBI Taxonomy" id="1890364"/>
    <lineage>
        <taxon>Eukaryota</taxon>
        <taxon>Amoebozoa</taxon>
        <taxon>Evosea</taxon>
        <taxon>Variosea</taxon>
        <taxon>Cavosteliida</taxon>
        <taxon>Cavosteliaceae</taxon>
        <taxon>Planoprotostelium</taxon>
    </lineage>
</organism>
<dbReference type="InterPro" id="IPR032974">
    <property type="entry name" value="Polypren_kinase"/>
</dbReference>
<feature type="transmembrane region" description="Helical" evidence="11">
    <location>
        <begin position="478"/>
        <end position="495"/>
    </location>
</feature>
<keyword evidence="4" id="KW-0808">Transferase</keyword>
<dbReference type="GO" id="GO:0043048">
    <property type="term" value="P:dolichyl monophosphate biosynthetic process"/>
    <property type="evidence" value="ECO:0007669"/>
    <property type="project" value="TreeGrafter"/>
</dbReference>
<feature type="transmembrane region" description="Helical" evidence="11">
    <location>
        <begin position="129"/>
        <end position="158"/>
    </location>
</feature>
<evidence type="ECO:0000256" key="1">
    <source>
        <dbReference type="ARBA" id="ARBA00004477"/>
    </source>
</evidence>
<feature type="transmembrane region" description="Helical" evidence="11">
    <location>
        <begin position="410"/>
        <end position="430"/>
    </location>
</feature>
<feature type="region of interest" description="Disordered" evidence="10">
    <location>
        <begin position="689"/>
        <end position="711"/>
    </location>
</feature>
<evidence type="ECO:0000313" key="13">
    <source>
        <dbReference type="Proteomes" id="UP000241769"/>
    </source>
</evidence>
<reference evidence="12 13" key="1">
    <citation type="journal article" date="2018" name="Genome Biol. Evol.">
        <title>Multiple Roots of Fruiting Body Formation in Amoebozoa.</title>
        <authorList>
            <person name="Hillmann F."/>
            <person name="Forbes G."/>
            <person name="Novohradska S."/>
            <person name="Ferling I."/>
            <person name="Riege K."/>
            <person name="Groth M."/>
            <person name="Westermann M."/>
            <person name="Marz M."/>
            <person name="Spaller T."/>
            <person name="Winckler T."/>
            <person name="Schaap P."/>
            <person name="Glockner G."/>
        </authorList>
    </citation>
    <scope>NUCLEOTIDE SEQUENCE [LARGE SCALE GENOMIC DNA]</scope>
    <source>
        <strain evidence="12 13">Jena</strain>
    </source>
</reference>
<dbReference type="STRING" id="1890364.A0A2P6NRU0"/>
<dbReference type="PANTHER" id="PTHR13205">
    <property type="entry name" value="TRANSMEMBRANE PROTEIN 15-RELATED"/>
    <property type="match status" value="1"/>
</dbReference>
<evidence type="ECO:0000256" key="8">
    <source>
        <dbReference type="ARBA" id="ARBA00022989"/>
    </source>
</evidence>
<dbReference type="InParanoid" id="A0A2P6NRU0"/>
<dbReference type="GO" id="GO:0004168">
    <property type="term" value="F:dolichol kinase activity"/>
    <property type="evidence" value="ECO:0007669"/>
    <property type="project" value="UniProtKB-EC"/>
</dbReference>
<dbReference type="PANTHER" id="PTHR13205:SF15">
    <property type="entry name" value="DOLICHOL KINASE"/>
    <property type="match status" value="1"/>
</dbReference>
<feature type="transmembrane region" description="Helical" evidence="11">
    <location>
        <begin position="74"/>
        <end position="90"/>
    </location>
</feature>
<feature type="transmembrane region" description="Helical" evidence="11">
    <location>
        <begin position="380"/>
        <end position="398"/>
    </location>
</feature>
<dbReference type="EC" id="2.7.1.108" evidence="3"/>
<evidence type="ECO:0000256" key="11">
    <source>
        <dbReference type="SAM" id="Phobius"/>
    </source>
</evidence>
<keyword evidence="8 11" id="KW-1133">Transmembrane helix</keyword>
<feature type="transmembrane region" description="Helical" evidence="11">
    <location>
        <begin position="42"/>
        <end position="62"/>
    </location>
</feature>
<dbReference type="OrthoDB" id="377083at2759"/>
<comment type="similarity">
    <text evidence="2">Belongs to the polyprenol kinase family.</text>
</comment>
<dbReference type="AlphaFoldDB" id="A0A2P6NRU0"/>
<feature type="transmembrane region" description="Helical" evidence="11">
    <location>
        <begin position="325"/>
        <end position="349"/>
    </location>
</feature>
<sequence length="785" mass="87844">MPTTTTRAEGGWSTFDHPRTTKALEAVSLLGPLLLSSHQTGLCWGTIVLWLIFSLGITADILNFRNKPPTAGKPSGITFGCFLLPIIFHLQREKLGSIDATVMFSIAASSSLSIIADHLIPASGMIKTILHPLICLAITIIRGHRFTSILAVIGALLCSDVIFRVCRTKWINLSLGESVILSQGASIAAVDLCRRTLEVITEGSRRSDRVAVGELTVLGSLAFAFLSSSILISKREERGVKYGQKDTQLYVAFCVFFSFVLVPWAWTLINRNPFVWLIQLMVDAKMITLLIYWSVVIYLLLYVVDIRKLRTRRTIVRKYFHLIAVLLFVPTYELVGLGYSIALGLFILAEIARFSNLQPIGPLCGTYMERFFDEKDGGDVVVSHTYLLLGCAAPLWIHQASDLAFVGDQGILAFAGLISLGVGDSLASTIGTLFGSHRWPGTKKTLEGTAGAVIGCVACCMIVTSILHLQWPWVQEKSFAFILATIVTCLTEAWSDQVDNLFLPLYYYGTLVLSLCRIQMRHKRAPREEHAVTETSTRCRGGTYFRKQTAHMTFFIDSLAKSQVKNRRLQRATPLDETNKTAGPAVIFLDNQLNGCPLKVYSIPDLDGIDQLSSDDVHAITTDLESYNAEQIDNLIISHTMMFLNCRLSPPRFIKGDKFRLLLVARDPLRGTSSFSISSPFRLYSKKSQIEDSESLQQRERSRKKRKSPEERLDDALMVVRNVVLSSQDSQEKRRRLSPLRRLVNDLDPQEDCVNTSHEASDPIEDFEWSFDFEWFFDLDGATKL</sequence>
<evidence type="ECO:0000256" key="3">
    <source>
        <dbReference type="ARBA" id="ARBA00012132"/>
    </source>
</evidence>
<name>A0A2P6NRU0_9EUKA</name>
<accession>A0A2P6NRU0</accession>
<evidence type="ECO:0000313" key="12">
    <source>
        <dbReference type="EMBL" id="PRP86667.1"/>
    </source>
</evidence>
<keyword evidence="9 11" id="KW-0472">Membrane</keyword>